<dbReference type="PANTHER" id="PTHR11707">
    <property type="entry name" value="L-ASPARAGINASE"/>
    <property type="match status" value="1"/>
</dbReference>
<dbReference type="Proteomes" id="UP000509742">
    <property type="component" value="Chromosome"/>
</dbReference>
<dbReference type="PRINTS" id="PR00139">
    <property type="entry name" value="ASNGLNASE"/>
</dbReference>
<feature type="binding site" evidence="6">
    <location>
        <begin position="90"/>
        <end position="91"/>
    </location>
    <ligand>
        <name>substrate</name>
    </ligand>
</feature>
<dbReference type="GO" id="GO:0004067">
    <property type="term" value="F:asparaginase activity"/>
    <property type="evidence" value="ECO:0007669"/>
    <property type="project" value="UniProtKB-UniRule"/>
</dbReference>
<feature type="domain" description="L-asparaginase N-terminal" evidence="9">
    <location>
        <begin position="3"/>
        <end position="194"/>
    </location>
</feature>
<dbReference type="Proteomes" id="UP000317935">
    <property type="component" value="Chromosome"/>
</dbReference>
<dbReference type="CDD" id="cd08964">
    <property type="entry name" value="L-asparaginase_II"/>
    <property type="match status" value="1"/>
</dbReference>
<dbReference type="AlphaFoldDB" id="A0A6J4CYM7"/>
<dbReference type="Pfam" id="PF00710">
    <property type="entry name" value="Asparaginase"/>
    <property type="match status" value="1"/>
</dbReference>
<dbReference type="OrthoDB" id="9788068at2"/>
<dbReference type="PROSITE" id="PS00144">
    <property type="entry name" value="ASN_GLN_ASE_1"/>
    <property type="match status" value="1"/>
</dbReference>
<evidence type="ECO:0000313" key="13">
    <source>
        <dbReference type="Proteomes" id="UP000317935"/>
    </source>
</evidence>
<reference evidence="11 14" key="2">
    <citation type="submission" date="2020-04" db="EMBL/GenBank/DDBJ databases">
        <title>Genomic analysis of gastric non-Helicobacter pylori Helicobacters isolated in Japan.</title>
        <authorList>
            <person name="Suzuki M."/>
            <person name="Rimbara E."/>
        </authorList>
    </citation>
    <scope>NUCLEOTIDE SEQUENCE [LARGE SCALE GENOMIC DNA]</scope>
    <source>
        <strain evidence="11 14">NHP19-0020</strain>
    </source>
</reference>
<dbReference type="GO" id="GO:0006528">
    <property type="term" value="P:asparagine metabolic process"/>
    <property type="evidence" value="ECO:0007669"/>
    <property type="project" value="InterPro"/>
</dbReference>
<evidence type="ECO:0000259" key="9">
    <source>
        <dbReference type="Pfam" id="PF00710"/>
    </source>
</evidence>
<dbReference type="InterPro" id="IPR006034">
    <property type="entry name" value="Asparaginase/glutaminase-like"/>
</dbReference>
<evidence type="ECO:0000256" key="2">
    <source>
        <dbReference type="ARBA" id="ARBA00022801"/>
    </source>
</evidence>
<dbReference type="InterPro" id="IPR027474">
    <property type="entry name" value="L-asparaginase_N"/>
</dbReference>
<name>A0A6J4CYM7_9HELI</name>
<comment type="similarity">
    <text evidence="1 8">Belongs to the asparaginase 1 family.</text>
</comment>
<dbReference type="InterPro" id="IPR036152">
    <property type="entry name" value="Asp/glu_Ase-like_sf"/>
</dbReference>
<feature type="active site" description="O-isoaspartyl threonine intermediate" evidence="5">
    <location>
        <position position="12"/>
    </location>
</feature>
<accession>A0A6J4CYM7</accession>
<evidence type="ECO:0000256" key="1">
    <source>
        <dbReference type="ARBA" id="ARBA00010518"/>
    </source>
</evidence>
<dbReference type="InterPro" id="IPR040919">
    <property type="entry name" value="Asparaginase_C"/>
</dbReference>
<keyword evidence="2" id="KW-0378">Hydrolase</keyword>
<evidence type="ECO:0000313" key="14">
    <source>
        <dbReference type="Proteomes" id="UP000509742"/>
    </source>
</evidence>
<protein>
    <recommendedName>
        <fullName evidence="4">Probable L-asparaginase</fullName>
    </recommendedName>
    <alternativeName>
        <fullName evidence="3">L-asparagine amidohydrolase</fullName>
    </alternativeName>
</protein>
<dbReference type="InterPro" id="IPR004550">
    <property type="entry name" value="AsnASE_II"/>
</dbReference>
<dbReference type="EMBL" id="AP023036">
    <property type="protein sequence ID" value="BCD45524.1"/>
    <property type="molecule type" value="Genomic_DNA"/>
</dbReference>
<evidence type="ECO:0000256" key="5">
    <source>
        <dbReference type="PIRSR" id="PIRSR001220-1"/>
    </source>
</evidence>
<keyword evidence="14" id="KW-1185">Reference proteome</keyword>
<dbReference type="PIRSF" id="PIRSF001220">
    <property type="entry name" value="L-ASNase_gatD"/>
    <property type="match status" value="1"/>
</dbReference>
<dbReference type="SUPFAM" id="SSF53774">
    <property type="entry name" value="Glutaminase/Asparaginase"/>
    <property type="match status" value="1"/>
</dbReference>
<feature type="binding site" evidence="6">
    <location>
        <position position="57"/>
    </location>
    <ligand>
        <name>substrate</name>
    </ligand>
</feature>
<dbReference type="InterPro" id="IPR020827">
    <property type="entry name" value="Asparaginase/glutaminase_AS1"/>
</dbReference>
<dbReference type="Gene3D" id="3.40.50.1170">
    <property type="entry name" value="L-asparaginase, N-terminal domain"/>
    <property type="match status" value="1"/>
</dbReference>
<evidence type="ECO:0000256" key="7">
    <source>
        <dbReference type="PROSITE-ProRule" id="PRU10099"/>
    </source>
</evidence>
<evidence type="ECO:0000313" key="11">
    <source>
        <dbReference type="EMBL" id="BCD45524.1"/>
    </source>
</evidence>
<evidence type="ECO:0000256" key="3">
    <source>
        <dbReference type="ARBA" id="ARBA00030414"/>
    </source>
</evidence>
<dbReference type="InterPro" id="IPR027473">
    <property type="entry name" value="L-asparaginase_C"/>
</dbReference>
<sequence>MQKVMVLATGGTIAGAGESSTGGTYKSAQVEISDLMQSLKIPEGICVESQQVSNVGSQDISASIWFELLERIHTLAAREDIKGFVITHGTDSMEESAYFLNLTVQTYKPVVLVGAMRNSLSMGADGPLNIYNALAIAAHPESAGKGVLVAMDDTIHAAREVTKSNTSSLHTFISPNCGPIGSVYYAKVHFYMQPLRKHTLQSQLALTSLQPLPPVALVYTHVDCGVSSLKAAINQGVMGVVVAGMGNGNPSSAMLEAMAEAVKQGIVVVRASRTGSGVVELGEVDDLAYGFVTPDNLNAQKARVLLQLALLKTHQTTQIQEFFNTH</sequence>
<evidence type="ECO:0000256" key="4">
    <source>
        <dbReference type="ARBA" id="ARBA00073593"/>
    </source>
</evidence>
<dbReference type="NCBIfam" id="TIGR00520">
    <property type="entry name" value="asnASE_II"/>
    <property type="match status" value="1"/>
</dbReference>
<evidence type="ECO:0000256" key="8">
    <source>
        <dbReference type="RuleBase" id="RU004456"/>
    </source>
</evidence>
<feature type="domain" description="Asparaginase/glutaminase C-terminal" evidence="10">
    <location>
        <begin position="215"/>
        <end position="323"/>
    </location>
</feature>
<reference evidence="12 13" key="1">
    <citation type="submission" date="2019-06" db="EMBL/GenBank/DDBJ databases">
        <title>Complete genome sequence of Helicobacter suis SNTW101c.</title>
        <authorList>
            <person name="Rimbara E."/>
            <person name="Suzuki M."/>
            <person name="Matsui H."/>
            <person name="Nakamura M."/>
            <person name="Mori S."/>
            <person name="Shibayama K."/>
        </authorList>
    </citation>
    <scope>NUCLEOTIDE SEQUENCE [LARGE SCALE GENOMIC DNA]</scope>
    <source>
        <strain evidence="12 13">SNTW101c</strain>
    </source>
</reference>
<gene>
    <name evidence="11" type="ORF">NHP190020_05630</name>
    <name evidence="12" type="ORF">SNTW_08790</name>
</gene>
<dbReference type="InterPro" id="IPR037152">
    <property type="entry name" value="L-asparaginase_N_sf"/>
</dbReference>
<evidence type="ECO:0000256" key="6">
    <source>
        <dbReference type="PIRSR" id="PIRSR001220-2"/>
    </source>
</evidence>
<proteinExistence type="inferred from homology"/>
<evidence type="ECO:0000313" key="12">
    <source>
        <dbReference type="EMBL" id="BCD70234.1"/>
    </source>
</evidence>
<dbReference type="SMART" id="SM00870">
    <property type="entry name" value="Asparaginase"/>
    <property type="match status" value="1"/>
</dbReference>
<dbReference type="PANTHER" id="PTHR11707:SF28">
    <property type="entry name" value="60 KDA LYSOPHOSPHOLIPASE"/>
    <property type="match status" value="1"/>
</dbReference>
<feature type="active site" evidence="7">
    <location>
        <position position="12"/>
    </location>
</feature>
<evidence type="ECO:0000259" key="10">
    <source>
        <dbReference type="Pfam" id="PF17763"/>
    </source>
</evidence>
<dbReference type="Pfam" id="PF17763">
    <property type="entry name" value="Asparaginase_C"/>
    <property type="match status" value="1"/>
</dbReference>
<organism evidence="12 13">
    <name type="scientific">Helicobacter suis</name>
    <dbReference type="NCBI Taxonomy" id="104628"/>
    <lineage>
        <taxon>Bacteria</taxon>
        <taxon>Pseudomonadati</taxon>
        <taxon>Campylobacterota</taxon>
        <taxon>Epsilonproteobacteria</taxon>
        <taxon>Campylobacterales</taxon>
        <taxon>Helicobacteraceae</taxon>
        <taxon>Helicobacter</taxon>
    </lineage>
</organism>
<dbReference type="Gene3D" id="3.40.50.40">
    <property type="match status" value="1"/>
</dbReference>
<dbReference type="EMBL" id="AP019774">
    <property type="protein sequence ID" value="BCD70234.1"/>
    <property type="molecule type" value="Genomic_DNA"/>
</dbReference>
<dbReference type="PIRSF" id="PIRSF500176">
    <property type="entry name" value="L_ASNase"/>
    <property type="match status" value="1"/>
</dbReference>
<dbReference type="FunFam" id="3.40.50.1170:FF:000001">
    <property type="entry name" value="L-asparaginase 2"/>
    <property type="match status" value="1"/>
</dbReference>
<dbReference type="PROSITE" id="PS51732">
    <property type="entry name" value="ASN_GLN_ASE_3"/>
    <property type="match status" value="1"/>
</dbReference>